<dbReference type="PANTHER" id="PTHR26379:SF304">
    <property type="entry name" value="BTB_POZ AND MATH DOMAIN-CONTAINING PROTEIN 2"/>
    <property type="match status" value="1"/>
</dbReference>
<dbReference type="Gene3D" id="2.60.210.10">
    <property type="entry name" value="Apoptosis, Tumor Necrosis Factor Receptor Associated Protein 2, Chain A"/>
    <property type="match status" value="1"/>
</dbReference>
<protein>
    <recommendedName>
        <fullName evidence="6">BTB domain-containing protein</fullName>
    </recommendedName>
</protein>
<sequence>MVASLTVCPVTPDIIYSAQVQFNIENYTNRKSLGYATFVRSPKFMVGGYEWTLRYFPDGVTEETEGHVSVALERMTENEPSWTLISLTFAGEADRSAWAGWTTAVQFNTENHFLYHWPEIRSEDLEQRNLIRNDCLVIQCYISVVRSNQLLKAGTLPVVEVPASDMLQNLGMLLEDHVTADVIFKVEQETFPAHRIMMAACSPVFDRQLFGQMREKDMGCIIVHDMQPAVFRALLHFIYTDSLPELSDMEVNDQKELIRHLLIAADRYCMGRLKDICESILCQCLDMESLLATVELADQHQSAKLLKSCAEFLEHSGKNDMVASQWYKMLDSNHPELAGQIRSQLEALQNKK</sequence>
<feature type="domain" description="BTB" evidence="2">
    <location>
        <begin position="180"/>
        <end position="243"/>
    </location>
</feature>
<dbReference type="InterPro" id="IPR000210">
    <property type="entry name" value="BTB/POZ_dom"/>
</dbReference>
<dbReference type="EMBL" id="RWGY01000963">
    <property type="protein sequence ID" value="TVT97676.1"/>
    <property type="molecule type" value="Genomic_DNA"/>
</dbReference>
<dbReference type="PROSITE" id="PS50144">
    <property type="entry name" value="MATH"/>
    <property type="match status" value="1"/>
</dbReference>
<dbReference type="CDD" id="cd00121">
    <property type="entry name" value="MATH"/>
    <property type="match status" value="1"/>
</dbReference>
<dbReference type="Proteomes" id="UP000324897">
    <property type="component" value="Unassembled WGS sequence"/>
</dbReference>
<dbReference type="Gramene" id="TVT97676">
    <property type="protein sequence ID" value="TVT97676"/>
    <property type="gene ID" value="EJB05_57055"/>
</dbReference>
<dbReference type="Pfam" id="PF22486">
    <property type="entry name" value="MATH_2"/>
    <property type="match status" value="1"/>
</dbReference>
<dbReference type="InterPro" id="IPR045005">
    <property type="entry name" value="BPM1-6"/>
</dbReference>
<evidence type="ECO:0000259" key="3">
    <source>
        <dbReference type="PROSITE" id="PS50144"/>
    </source>
</evidence>
<organism evidence="4 5">
    <name type="scientific">Eragrostis curvula</name>
    <name type="common">weeping love grass</name>
    <dbReference type="NCBI Taxonomy" id="38414"/>
    <lineage>
        <taxon>Eukaryota</taxon>
        <taxon>Viridiplantae</taxon>
        <taxon>Streptophyta</taxon>
        <taxon>Embryophyta</taxon>
        <taxon>Tracheophyta</taxon>
        <taxon>Spermatophyta</taxon>
        <taxon>Magnoliopsida</taxon>
        <taxon>Liliopsida</taxon>
        <taxon>Poales</taxon>
        <taxon>Poaceae</taxon>
        <taxon>PACMAD clade</taxon>
        <taxon>Chloridoideae</taxon>
        <taxon>Eragrostideae</taxon>
        <taxon>Eragrostidinae</taxon>
        <taxon>Eragrostis</taxon>
    </lineage>
</organism>
<dbReference type="SMART" id="SM00225">
    <property type="entry name" value="BTB"/>
    <property type="match status" value="1"/>
</dbReference>
<dbReference type="Gene3D" id="3.30.710.10">
    <property type="entry name" value="Potassium Channel Kv1.1, Chain A"/>
    <property type="match status" value="1"/>
</dbReference>
<accession>A0A5J9SFS8</accession>
<comment type="pathway">
    <text evidence="1">Protein modification; protein ubiquitination.</text>
</comment>
<dbReference type="InterPro" id="IPR011333">
    <property type="entry name" value="SKP1/BTB/POZ_sf"/>
</dbReference>
<keyword evidence="5" id="KW-1185">Reference proteome</keyword>
<dbReference type="OrthoDB" id="593332at2759"/>
<feature type="domain" description="MATH" evidence="3">
    <location>
        <begin position="17"/>
        <end position="142"/>
    </location>
</feature>
<dbReference type="InterPro" id="IPR008974">
    <property type="entry name" value="TRAF-like"/>
</dbReference>
<name>A0A5J9SFS8_9POAL</name>
<comment type="caution">
    <text evidence="4">The sequence shown here is derived from an EMBL/GenBank/DDBJ whole genome shotgun (WGS) entry which is preliminary data.</text>
</comment>
<dbReference type="InterPro" id="IPR002083">
    <property type="entry name" value="MATH/TRAF_dom"/>
</dbReference>
<evidence type="ECO:0000259" key="2">
    <source>
        <dbReference type="PROSITE" id="PS50097"/>
    </source>
</evidence>
<evidence type="ECO:0000256" key="1">
    <source>
        <dbReference type="ARBA" id="ARBA00004906"/>
    </source>
</evidence>
<gene>
    <name evidence="4" type="ORF">EJB05_57055</name>
</gene>
<dbReference type="PANTHER" id="PTHR26379">
    <property type="entry name" value="BTB/POZ AND MATH DOMAIN-CONTAINING PROTEIN 1"/>
    <property type="match status" value="1"/>
</dbReference>
<dbReference type="SUPFAM" id="SSF49599">
    <property type="entry name" value="TRAF domain-like"/>
    <property type="match status" value="1"/>
</dbReference>
<reference evidence="4 5" key="1">
    <citation type="journal article" date="2019" name="Sci. Rep.">
        <title>A high-quality genome of Eragrostis curvula grass provides insights into Poaceae evolution and supports new strategies to enhance forage quality.</title>
        <authorList>
            <person name="Carballo J."/>
            <person name="Santos B.A.C.M."/>
            <person name="Zappacosta D."/>
            <person name="Garbus I."/>
            <person name="Selva J.P."/>
            <person name="Gallo C.A."/>
            <person name="Diaz A."/>
            <person name="Albertini E."/>
            <person name="Caccamo M."/>
            <person name="Echenique V."/>
        </authorList>
    </citation>
    <scope>NUCLEOTIDE SEQUENCE [LARGE SCALE GENOMIC DNA]</scope>
    <source>
        <strain evidence="5">cv. Victoria</strain>
        <tissue evidence="4">Leaf</tissue>
    </source>
</reference>
<evidence type="ECO:0000313" key="5">
    <source>
        <dbReference type="Proteomes" id="UP000324897"/>
    </source>
</evidence>
<evidence type="ECO:0000313" key="4">
    <source>
        <dbReference type="EMBL" id="TVT97676.1"/>
    </source>
</evidence>
<dbReference type="SUPFAM" id="SSF54695">
    <property type="entry name" value="POZ domain"/>
    <property type="match status" value="1"/>
</dbReference>
<evidence type="ECO:0008006" key="6">
    <source>
        <dbReference type="Google" id="ProtNLM"/>
    </source>
</evidence>
<dbReference type="Pfam" id="PF00651">
    <property type="entry name" value="BTB"/>
    <property type="match status" value="1"/>
</dbReference>
<proteinExistence type="predicted"/>
<feature type="non-terminal residue" evidence="4">
    <location>
        <position position="1"/>
    </location>
</feature>
<dbReference type="AlphaFoldDB" id="A0A5J9SFS8"/>
<dbReference type="PROSITE" id="PS50097">
    <property type="entry name" value="BTB"/>
    <property type="match status" value="1"/>
</dbReference>
<dbReference type="GO" id="GO:0016567">
    <property type="term" value="P:protein ubiquitination"/>
    <property type="evidence" value="ECO:0007669"/>
    <property type="project" value="InterPro"/>
</dbReference>
<dbReference type="CDD" id="cd18280">
    <property type="entry name" value="BTB_POZ_BPM_plant"/>
    <property type="match status" value="1"/>
</dbReference>